<evidence type="ECO:0000313" key="2">
    <source>
        <dbReference type="EMBL" id="TNN37381.1"/>
    </source>
</evidence>
<evidence type="ECO:0000256" key="1">
    <source>
        <dbReference type="ARBA" id="ARBA00037957"/>
    </source>
</evidence>
<dbReference type="EMBL" id="SRLO01001495">
    <property type="protein sequence ID" value="TNN37381.1"/>
    <property type="molecule type" value="Genomic_DNA"/>
</dbReference>
<protein>
    <submittedName>
        <fullName evidence="2">PC-esterase domain-containing protein 1A</fullName>
    </submittedName>
</protein>
<evidence type="ECO:0000313" key="3">
    <source>
        <dbReference type="Proteomes" id="UP000314294"/>
    </source>
</evidence>
<comment type="caution">
    <text evidence="2">The sequence shown here is derived from an EMBL/GenBank/DDBJ whole genome shotgun (WGS) entry which is preliminary data.</text>
</comment>
<name>A0A4Z2F990_9TELE</name>
<dbReference type="Proteomes" id="UP000314294">
    <property type="component" value="Unassembled WGS sequence"/>
</dbReference>
<dbReference type="PANTHER" id="PTHR14469:SF0">
    <property type="entry name" value="FAMILY WITH SEQUENCE SIMILARITY 113"/>
    <property type="match status" value="1"/>
</dbReference>
<keyword evidence="3" id="KW-1185">Reference proteome</keyword>
<organism evidence="2 3">
    <name type="scientific">Liparis tanakae</name>
    <name type="common">Tanaka's snailfish</name>
    <dbReference type="NCBI Taxonomy" id="230148"/>
    <lineage>
        <taxon>Eukaryota</taxon>
        <taxon>Metazoa</taxon>
        <taxon>Chordata</taxon>
        <taxon>Craniata</taxon>
        <taxon>Vertebrata</taxon>
        <taxon>Euteleostomi</taxon>
        <taxon>Actinopterygii</taxon>
        <taxon>Neopterygii</taxon>
        <taxon>Teleostei</taxon>
        <taxon>Neoteleostei</taxon>
        <taxon>Acanthomorphata</taxon>
        <taxon>Eupercaria</taxon>
        <taxon>Perciformes</taxon>
        <taxon>Cottioidei</taxon>
        <taxon>Cottales</taxon>
        <taxon>Liparidae</taxon>
        <taxon>Liparis</taxon>
    </lineage>
</organism>
<proteinExistence type="inferred from homology"/>
<reference evidence="2 3" key="1">
    <citation type="submission" date="2019-03" db="EMBL/GenBank/DDBJ databases">
        <title>First draft genome of Liparis tanakae, snailfish: a comprehensive survey of snailfish specific genes.</title>
        <authorList>
            <person name="Kim W."/>
            <person name="Song I."/>
            <person name="Jeong J.-H."/>
            <person name="Kim D."/>
            <person name="Kim S."/>
            <person name="Ryu S."/>
            <person name="Song J.Y."/>
            <person name="Lee S.K."/>
        </authorList>
    </citation>
    <scope>NUCLEOTIDE SEQUENCE [LARGE SCALE GENOMIC DNA]</scope>
    <source>
        <tissue evidence="2">Muscle</tissue>
    </source>
</reference>
<dbReference type="AlphaFoldDB" id="A0A4Z2F990"/>
<dbReference type="OrthoDB" id="9975373at2759"/>
<accession>A0A4Z2F990</accession>
<dbReference type="SUPFAM" id="SSF52266">
    <property type="entry name" value="SGNH hydrolase"/>
    <property type="match status" value="1"/>
</dbReference>
<comment type="similarity">
    <text evidence="1">Belongs to the PC-esterase family.</text>
</comment>
<dbReference type="PANTHER" id="PTHR14469">
    <property type="entry name" value="SARCOMA ANTIGEN NY-SAR-23"/>
    <property type="match status" value="1"/>
</dbReference>
<sequence length="188" mass="20989">MELSGHRYGPECLGQYKENLHKFFGQIKSIVDEHCLVLWALTMPVGKKIKGGFLVPESFEQLVQASLSLWRLTLPLVLESPQLSHLAPTLCYDVIEANFYGGRLAEEYGFDVLDLHFHFRFSLQHRRPDGVHWDALAHRHISSLLLRHAADAWGVELQAPPPPAAGGQCSAVGLIHMSVSCLSLLKTV</sequence>
<gene>
    <name evidence="2" type="primary">PCED1A_1</name>
    <name evidence="2" type="ORF">EYF80_052449</name>
</gene>